<proteinExistence type="predicted"/>
<evidence type="ECO:0000313" key="3">
    <source>
        <dbReference type="Proteomes" id="UP000821853"/>
    </source>
</evidence>
<accession>A0A9J6F9V3</accession>
<sequence length="70" mass="7186">MDLYNQYSNTGNNTAYNAFVICTSTGKAAVVVGGTTVHAAFKLSEDDLAPTRTEASAPASGTPSAWLSAT</sequence>
<evidence type="ECO:0000313" key="2">
    <source>
        <dbReference type="EMBL" id="KAH9359547.1"/>
    </source>
</evidence>
<dbReference type="EMBL" id="JABSTR010000001">
    <property type="protein sequence ID" value="KAH9359547.1"/>
    <property type="molecule type" value="Genomic_DNA"/>
</dbReference>
<evidence type="ECO:0008006" key="4">
    <source>
        <dbReference type="Google" id="ProtNLM"/>
    </source>
</evidence>
<dbReference type="OrthoDB" id="6508477at2759"/>
<reference evidence="2 3" key="1">
    <citation type="journal article" date="2020" name="Cell">
        <title>Large-Scale Comparative Analyses of Tick Genomes Elucidate Their Genetic Diversity and Vector Capacities.</title>
        <authorList>
            <consortium name="Tick Genome and Microbiome Consortium (TIGMIC)"/>
            <person name="Jia N."/>
            <person name="Wang J."/>
            <person name="Shi W."/>
            <person name="Du L."/>
            <person name="Sun Y."/>
            <person name="Zhan W."/>
            <person name="Jiang J.F."/>
            <person name="Wang Q."/>
            <person name="Zhang B."/>
            <person name="Ji P."/>
            <person name="Bell-Sakyi L."/>
            <person name="Cui X.M."/>
            <person name="Yuan T.T."/>
            <person name="Jiang B.G."/>
            <person name="Yang W.F."/>
            <person name="Lam T.T."/>
            <person name="Chang Q.C."/>
            <person name="Ding S.J."/>
            <person name="Wang X.J."/>
            <person name="Zhu J.G."/>
            <person name="Ruan X.D."/>
            <person name="Zhao L."/>
            <person name="Wei J.T."/>
            <person name="Ye R.Z."/>
            <person name="Que T.C."/>
            <person name="Du C.H."/>
            <person name="Zhou Y.H."/>
            <person name="Cheng J.X."/>
            <person name="Dai P.F."/>
            <person name="Guo W.B."/>
            <person name="Han X.H."/>
            <person name="Huang E.J."/>
            <person name="Li L.F."/>
            <person name="Wei W."/>
            <person name="Gao Y.C."/>
            <person name="Liu J.Z."/>
            <person name="Shao H.Z."/>
            <person name="Wang X."/>
            <person name="Wang C.C."/>
            <person name="Yang T.C."/>
            <person name="Huo Q.B."/>
            <person name="Li W."/>
            <person name="Chen H.Y."/>
            <person name="Chen S.E."/>
            <person name="Zhou L.G."/>
            <person name="Ni X.B."/>
            <person name="Tian J.H."/>
            <person name="Sheng Y."/>
            <person name="Liu T."/>
            <person name="Pan Y.S."/>
            <person name="Xia L.Y."/>
            <person name="Li J."/>
            <person name="Zhao F."/>
            <person name="Cao W.C."/>
        </authorList>
    </citation>
    <scope>NUCLEOTIDE SEQUENCE [LARGE SCALE GENOMIC DNA]</scope>
    <source>
        <strain evidence="2">HaeL-2018</strain>
    </source>
</reference>
<feature type="region of interest" description="Disordered" evidence="1">
    <location>
        <begin position="49"/>
        <end position="70"/>
    </location>
</feature>
<dbReference type="VEuPathDB" id="VectorBase:HLOH_054750"/>
<keyword evidence="3" id="KW-1185">Reference proteome</keyword>
<name>A0A9J6F9V3_HAELO</name>
<comment type="caution">
    <text evidence="2">The sequence shown here is derived from an EMBL/GenBank/DDBJ whole genome shotgun (WGS) entry which is preliminary data.</text>
</comment>
<gene>
    <name evidence="2" type="ORF">HPB48_006091</name>
</gene>
<dbReference type="AlphaFoldDB" id="A0A9J6F9V3"/>
<feature type="compositionally biased region" description="Polar residues" evidence="1">
    <location>
        <begin position="59"/>
        <end position="70"/>
    </location>
</feature>
<evidence type="ECO:0000256" key="1">
    <source>
        <dbReference type="SAM" id="MobiDB-lite"/>
    </source>
</evidence>
<organism evidence="2 3">
    <name type="scientific">Haemaphysalis longicornis</name>
    <name type="common">Bush tick</name>
    <dbReference type="NCBI Taxonomy" id="44386"/>
    <lineage>
        <taxon>Eukaryota</taxon>
        <taxon>Metazoa</taxon>
        <taxon>Ecdysozoa</taxon>
        <taxon>Arthropoda</taxon>
        <taxon>Chelicerata</taxon>
        <taxon>Arachnida</taxon>
        <taxon>Acari</taxon>
        <taxon>Parasitiformes</taxon>
        <taxon>Ixodida</taxon>
        <taxon>Ixodoidea</taxon>
        <taxon>Ixodidae</taxon>
        <taxon>Haemaphysalinae</taxon>
        <taxon>Haemaphysalis</taxon>
    </lineage>
</organism>
<protein>
    <recommendedName>
        <fullName evidence="4">ATP-dependent DNA helicase</fullName>
    </recommendedName>
</protein>
<dbReference type="Proteomes" id="UP000821853">
    <property type="component" value="Chromosome 1"/>
</dbReference>